<dbReference type="Pfam" id="PF00006">
    <property type="entry name" value="ATP-synt_ab"/>
    <property type="match status" value="1"/>
</dbReference>
<evidence type="ECO:0000256" key="1">
    <source>
        <dbReference type="ARBA" id="ARBA00008936"/>
    </source>
</evidence>
<sequence length="540" mass="61617">MALAARISRSLKNLRELSPTQGYVDSVKNNIVSIFGLNAAKKGDFVKIGDNHAWVFALLEEKVLAACLSEKIEKLEGDVTLDINFKLQVPVNAANTILHPLSPKNEGLDFSKFLNLKPSLKHLPCTKMLTSGFLQVDLMQPLSYGQSVMLHGKSNLGKTKLAMSAAKQFLNAGDNHKVVIANPNPYINASALQAYINSPNSVIYSSKHLSSDISQYFTPYFALAHACYLRDQGNHVFLLINDLLHHTFIERSLFYQYKLMPTNIANMIFEHSKYLSDKSSLTSVTILEENSEDNIHNTLSLGMAVHMRSFVNQVINFETIKKPFIDNRPSLDFTKGKKIPIIWQHPILQSIRAEFIEIFSDLKQMQELEEARSKLNIKTEPWEKYLLLDSNYFLKLMNQDTPMELWEQIIFLNFCIYVIKNEMVSMIKSDMKIVRNEFLEFIRKSVDTTVNGLKYRISEATDVQDIRKKLNKAINEVFLEELKRKGNLKPHKEDYEELIASSHSTSVEALPKNVNEDITTRQVLQEKYESIIGTGKDDNS</sequence>
<dbReference type="InterPro" id="IPR000194">
    <property type="entry name" value="ATPase_F1/V1/A1_a/bsu_nucl-bd"/>
</dbReference>
<dbReference type="InterPro" id="IPR027417">
    <property type="entry name" value="P-loop_NTPase"/>
</dbReference>
<reference evidence="3" key="1">
    <citation type="submission" date="2021-09" db="EMBL/GenBank/DDBJ databases">
        <authorList>
            <consortium name="AG Swart"/>
            <person name="Singh M."/>
            <person name="Singh A."/>
            <person name="Seah K."/>
            <person name="Emmerich C."/>
        </authorList>
    </citation>
    <scope>NUCLEOTIDE SEQUENCE</scope>
    <source>
        <strain evidence="3">ATCC30299</strain>
    </source>
</reference>
<dbReference type="SUPFAM" id="SSF52540">
    <property type="entry name" value="P-loop containing nucleoside triphosphate hydrolases"/>
    <property type="match status" value="1"/>
</dbReference>
<gene>
    <name evidence="3" type="ORF">BSTOLATCC_MIC27668</name>
</gene>
<keyword evidence="4" id="KW-1185">Reference proteome</keyword>
<dbReference type="Gene3D" id="3.40.50.300">
    <property type="entry name" value="P-loop containing nucleotide triphosphate hydrolases"/>
    <property type="match status" value="1"/>
</dbReference>
<dbReference type="EMBL" id="CAJZBQ010000027">
    <property type="protein sequence ID" value="CAG9321097.1"/>
    <property type="molecule type" value="Genomic_DNA"/>
</dbReference>
<evidence type="ECO:0000313" key="3">
    <source>
        <dbReference type="EMBL" id="CAG9321097.1"/>
    </source>
</evidence>
<comment type="caution">
    <text evidence="3">The sequence shown here is derived from an EMBL/GenBank/DDBJ whole genome shotgun (WGS) entry which is preliminary data.</text>
</comment>
<organism evidence="3 4">
    <name type="scientific">Blepharisma stoltei</name>
    <dbReference type="NCBI Taxonomy" id="1481888"/>
    <lineage>
        <taxon>Eukaryota</taxon>
        <taxon>Sar</taxon>
        <taxon>Alveolata</taxon>
        <taxon>Ciliophora</taxon>
        <taxon>Postciliodesmatophora</taxon>
        <taxon>Heterotrichea</taxon>
        <taxon>Heterotrichida</taxon>
        <taxon>Blepharismidae</taxon>
        <taxon>Blepharisma</taxon>
    </lineage>
</organism>
<proteinExistence type="inferred from homology"/>
<evidence type="ECO:0000259" key="2">
    <source>
        <dbReference type="Pfam" id="PF00006"/>
    </source>
</evidence>
<protein>
    <recommendedName>
        <fullName evidence="2">ATPase F1/V1/A1 complex alpha/beta subunit nucleotide-binding domain-containing protein</fullName>
    </recommendedName>
</protein>
<accession>A0AAU9IZ85</accession>
<evidence type="ECO:0000313" key="4">
    <source>
        <dbReference type="Proteomes" id="UP001162131"/>
    </source>
</evidence>
<comment type="similarity">
    <text evidence="1">Belongs to the ATPase alpha/beta chains family.</text>
</comment>
<feature type="domain" description="ATPase F1/V1/A1 complex alpha/beta subunit nucleotide-binding" evidence="2">
    <location>
        <begin position="133"/>
        <end position="262"/>
    </location>
</feature>
<name>A0AAU9IZ85_9CILI</name>
<dbReference type="Proteomes" id="UP001162131">
    <property type="component" value="Unassembled WGS sequence"/>
</dbReference>
<dbReference type="AlphaFoldDB" id="A0AAU9IZ85"/>
<dbReference type="GO" id="GO:0005524">
    <property type="term" value="F:ATP binding"/>
    <property type="evidence" value="ECO:0007669"/>
    <property type="project" value="InterPro"/>
</dbReference>